<dbReference type="PIRSF" id="PIRSF017082">
    <property type="entry name" value="YflP"/>
    <property type="match status" value="1"/>
</dbReference>
<dbReference type="InterPro" id="IPR005064">
    <property type="entry name" value="BUG"/>
</dbReference>
<name>A0A225M817_9BURK</name>
<comment type="similarity">
    <text evidence="1">Belongs to the UPF0065 (bug) family.</text>
</comment>
<gene>
    <name evidence="3" type="ORF">CEY11_18520</name>
</gene>
<dbReference type="Proteomes" id="UP000214603">
    <property type="component" value="Unassembled WGS sequence"/>
</dbReference>
<keyword evidence="4" id="KW-1185">Reference proteome</keyword>
<dbReference type="PANTHER" id="PTHR42928">
    <property type="entry name" value="TRICARBOXYLATE-BINDING PROTEIN"/>
    <property type="match status" value="1"/>
</dbReference>
<evidence type="ECO:0000313" key="3">
    <source>
        <dbReference type="EMBL" id="OWT56872.1"/>
    </source>
</evidence>
<evidence type="ECO:0000313" key="4">
    <source>
        <dbReference type="Proteomes" id="UP000214603"/>
    </source>
</evidence>
<proteinExistence type="inferred from homology"/>
<dbReference type="Gene3D" id="3.40.190.150">
    <property type="entry name" value="Bordetella uptake gene, domain 1"/>
    <property type="match status" value="1"/>
</dbReference>
<comment type="caution">
    <text evidence="3">The sequence shown here is derived from an EMBL/GenBank/DDBJ whole genome shotgun (WGS) entry which is preliminary data.</text>
</comment>
<feature type="signal peptide" evidence="2">
    <location>
        <begin position="1"/>
        <end position="23"/>
    </location>
</feature>
<feature type="chain" id="PRO_5013257111" description="ABC transporter substrate-binding protein" evidence="2">
    <location>
        <begin position="24"/>
        <end position="318"/>
    </location>
</feature>
<protein>
    <recommendedName>
        <fullName evidence="5">ABC transporter substrate-binding protein</fullName>
    </recommendedName>
</protein>
<evidence type="ECO:0008006" key="5">
    <source>
        <dbReference type="Google" id="ProtNLM"/>
    </source>
</evidence>
<sequence length="318" mass="34184">MNIRFFRNIACGLALAAAGTAHASWPDHTITVVAPWAAGGNADIHARLFAKVMSEKLGQPVVVENRSGAGGMVGALYVSHAKPDGYTFLLGAFANMLGEFFHREKTLSVERDLAPVAQLTNIPNYIAVSPKSKYSSFKQLLDEAKADPKQVTCATPGVGTAAHLVCAIINKDAGTHIETIPYRGGVPAIMDVISGRVTFYAGNESLPYIQDGRLKGLAITSLKRSTLAPDLPPVSDVLSGYNVNSWYGMFAPKGTPKEVLERVSSIVDQAMKDPKIRDQLAKLGAVPVGSTPDQFKKFIKSENQRWAPIAKSLDIHLD</sequence>
<dbReference type="InterPro" id="IPR042100">
    <property type="entry name" value="Bug_dom1"/>
</dbReference>
<evidence type="ECO:0000256" key="1">
    <source>
        <dbReference type="ARBA" id="ARBA00006987"/>
    </source>
</evidence>
<accession>A0A225M817</accession>
<dbReference type="PANTHER" id="PTHR42928:SF5">
    <property type="entry name" value="BLR1237 PROTEIN"/>
    <property type="match status" value="1"/>
</dbReference>
<dbReference type="EMBL" id="NJIH01000010">
    <property type="protein sequence ID" value="OWT56872.1"/>
    <property type="molecule type" value="Genomic_DNA"/>
</dbReference>
<keyword evidence="2" id="KW-0732">Signal</keyword>
<dbReference type="OrthoDB" id="9780943at2"/>
<dbReference type="AlphaFoldDB" id="A0A225M817"/>
<reference evidence="4" key="1">
    <citation type="submission" date="2017-06" db="EMBL/GenBank/DDBJ databases">
        <title>Herbaspirillum phytohormonus sp. nov., isolated from the root nodule of Robinia pseudoacacia in lead-zinc mine.</title>
        <authorList>
            <person name="Fan M."/>
            <person name="Lin Y."/>
        </authorList>
    </citation>
    <scope>NUCLEOTIDE SEQUENCE [LARGE SCALE GENOMIC DNA]</scope>
    <source>
        <strain evidence="4">SC-089</strain>
    </source>
</reference>
<dbReference type="SUPFAM" id="SSF53850">
    <property type="entry name" value="Periplasmic binding protein-like II"/>
    <property type="match status" value="1"/>
</dbReference>
<organism evidence="3 4">
    <name type="scientific">Candidimonas nitroreducens</name>
    <dbReference type="NCBI Taxonomy" id="683354"/>
    <lineage>
        <taxon>Bacteria</taxon>
        <taxon>Pseudomonadati</taxon>
        <taxon>Pseudomonadota</taxon>
        <taxon>Betaproteobacteria</taxon>
        <taxon>Burkholderiales</taxon>
        <taxon>Alcaligenaceae</taxon>
        <taxon>Candidimonas</taxon>
    </lineage>
</organism>
<dbReference type="Gene3D" id="3.40.190.10">
    <property type="entry name" value="Periplasmic binding protein-like II"/>
    <property type="match status" value="1"/>
</dbReference>
<evidence type="ECO:0000256" key="2">
    <source>
        <dbReference type="SAM" id="SignalP"/>
    </source>
</evidence>
<dbReference type="CDD" id="cd07012">
    <property type="entry name" value="PBP2_Bug_TTT"/>
    <property type="match status" value="1"/>
</dbReference>
<dbReference type="Pfam" id="PF03401">
    <property type="entry name" value="TctC"/>
    <property type="match status" value="1"/>
</dbReference>
<dbReference type="RefSeq" id="WP_088604880.1">
    <property type="nucleotide sequence ID" value="NZ_NJIH01000010.1"/>
</dbReference>